<evidence type="ECO:0000313" key="1">
    <source>
        <dbReference type="EMBL" id="QJA57668.1"/>
    </source>
</evidence>
<gene>
    <name evidence="2" type="ORF">MM415A02620_0011</name>
    <name evidence="1" type="ORF">MM415B01601_0010</name>
</gene>
<organism evidence="2">
    <name type="scientific">viral metagenome</name>
    <dbReference type="NCBI Taxonomy" id="1070528"/>
    <lineage>
        <taxon>unclassified sequences</taxon>
        <taxon>metagenomes</taxon>
        <taxon>organismal metagenomes</taxon>
    </lineage>
</organism>
<evidence type="ECO:0000313" key="2">
    <source>
        <dbReference type="EMBL" id="QJA72755.1"/>
    </source>
</evidence>
<sequence>MGKKQKGHVVKFGLAGFARVQIARNGKLEGDSGWVHNVITDYGLDEGLAQVLASQGGSVRAAYAAIGTGTAPGTAATSLNGENAATNGRDLLSYVTVTSATGAGCTARFYGTFASTESRNTVTNFAMQNIGLYTGSAIAGSNLLCGATYAASTLNTNQDVNYTYEWRFQTTT</sequence>
<dbReference type="EMBL" id="MT141975">
    <property type="protein sequence ID" value="QJA72755.1"/>
    <property type="molecule type" value="Genomic_DNA"/>
</dbReference>
<name>A0A6M3JVF7_9ZZZZ</name>
<dbReference type="EMBL" id="MT141286">
    <property type="protein sequence ID" value="QJA57668.1"/>
    <property type="molecule type" value="Genomic_DNA"/>
</dbReference>
<protein>
    <submittedName>
        <fullName evidence="2">Uncharacterized protein</fullName>
    </submittedName>
</protein>
<proteinExistence type="predicted"/>
<dbReference type="AlphaFoldDB" id="A0A6M3JVF7"/>
<reference evidence="2" key="1">
    <citation type="submission" date="2020-03" db="EMBL/GenBank/DDBJ databases">
        <title>The deep terrestrial virosphere.</title>
        <authorList>
            <person name="Holmfeldt K."/>
            <person name="Nilsson E."/>
            <person name="Simone D."/>
            <person name="Lopez-Fernandez M."/>
            <person name="Wu X."/>
            <person name="de Brujin I."/>
            <person name="Lundin D."/>
            <person name="Andersson A."/>
            <person name="Bertilsson S."/>
            <person name="Dopson M."/>
        </authorList>
    </citation>
    <scope>NUCLEOTIDE SEQUENCE</scope>
    <source>
        <strain evidence="2">MM415A02620</strain>
        <strain evidence="1">MM415B01601</strain>
    </source>
</reference>
<accession>A0A6M3JVF7</accession>